<comment type="caution">
    <text evidence="1">The sequence shown here is derived from an EMBL/GenBank/DDBJ whole genome shotgun (WGS) entry which is preliminary data.</text>
</comment>
<sequence length="323" mass="34822">MLGATSEDPSPGIRSHRGDEEIGAHDGRLSAAASGTACPHKTMSLLTRPFHPRVPHQRSHKPATMSFPDTFDDYLGAVSMLGDFADAAPNKIDAPAPDAFDSELDVDLQDPEVAAYLATWQPPPAVDKTSAFHPREPGPPSLFSDTSESASGQSQSMYSFAYSLLPSPSNEATLGSEFSFNMRLQDTSEYSYSPSAYGSELASSPCLDVGISEPFTSKAFNEALITASTIDFPEFGMPPPSPPLTPPSRVPLAHPARAQVPVPVPVLSQETHSTGIRSTGARRKHICTICHRCELHIPIGLYPPSPLRYVHSVRPRFQPQDAF</sequence>
<evidence type="ECO:0000313" key="1">
    <source>
        <dbReference type="EMBL" id="KAI0053518.1"/>
    </source>
</evidence>
<name>A0ACB8SAL9_9AGAM</name>
<organism evidence="1 2">
    <name type="scientific">Auriscalpium vulgare</name>
    <dbReference type="NCBI Taxonomy" id="40419"/>
    <lineage>
        <taxon>Eukaryota</taxon>
        <taxon>Fungi</taxon>
        <taxon>Dikarya</taxon>
        <taxon>Basidiomycota</taxon>
        <taxon>Agaricomycotina</taxon>
        <taxon>Agaricomycetes</taxon>
        <taxon>Russulales</taxon>
        <taxon>Auriscalpiaceae</taxon>
        <taxon>Auriscalpium</taxon>
    </lineage>
</organism>
<gene>
    <name evidence="1" type="ORF">FA95DRAFT_755292</name>
</gene>
<dbReference type="EMBL" id="MU275840">
    <property type="protein sequence ID" value="KAI0053518.1"/>
    <property type="molecule type" value="Genomic_DNA"/>
</dbReference>
<reference evidence="1" key="2">
    <citation type="journal article" date="2022" name="New Phytol.">
        <title>Evolutionary transition to the ectomycorrhizal habit in the genomes of a hyperdiverse lineage of mushroom-forming fungi.</title>
        <authorList>
            <person name="Looney B."/>
            <person name="Miyauchi S."/>
            <person name="Morin E."/>
            <person name="Drula E."/>
            <person name="Courty P.E."/>
            <person name="Kohler A."/>
            <person name="Kuo A."/>
            <person name="LaButti K."/>
            <person name="Pangilinan J."/>
            <person name="Lipzen A."/>
            <person name="Riley R."/>
            <person name="Andreopoulos W."/>
            <person name="He G."/>
            <person name="Johnson J."/>
            <person name="Nolan M."/>
            <person name="Tritt A."/>
            <person name="Barry K.W."/>
            <person name="Grigoriev I.V."/>
            <person name="Nagy L.G."/>
            <person name="Hibbett D."/>
            <person name="Henrissat B."/>
            <person name="Matheny P.B."/>
            <person name="Labbe J."/>
            <person name="Martin F.M."/>
        </authorList>
    </citation>
    <scope>NUCLEOTIDE SEQUENCE</scope>
    <source>
        <strain evidence="1">FP105234-sp</strain>
    </source>
</reference>
<dbReference type="Proteomes" id="UP000814033">
    <property type="component" value="Unassembled WGS sequence"/>
</dbReference>
<protein>
    <submittedName>
        <fullName evidence="1">Uncharacterized protein</fullName>
    </submittedName>
</protein>
<accession>A0ACB8SAL9</accession>
<reference evidence="1" key="1">
    <citation type="submission" date="2021-02" db="EMBL/GenBank/DDBJ databases">
        <authorList>
            <consortium name="DOE Joint Genome Institute"/>
            <person name="Ahrendt S."/>
            <person name="Looney B.P."/>
            <person name="Miyauchi S."/>
            <person name="Morin E."/>
            <person name="Drula E."/>
            <person name="Courty P.E."/>
            <person name="Chicoki N."/>
            <person name="Fauchery L."/>
            <person name="Kohler A."/>
            <person name="Kuo A."/>
            <person name="Labutti K."/>
            <person name="Pangilinan J."/>
            <person name="Lipzen A."/>
            <person name="Riley R."/>
            <person name="Andreopoulos W."/>
            <person name="He G."/>
            <person name="Johnson J."/>
            <person name="Barry K.W."/>
            <person name="Grigoriev I.V."/>
            <person name="Nagy L."/>
            <person name="Hibbett D."/>
            <person name="Henrissat B."/>
            <person name="Matheny P.B."/>
            <person name="Labbe J."/>
            <person name="Martin F."/>
        </authorList>
    </citation>
    <scope>NUCLEOTIDE SEQUENCE</scope>
    <source>
        <strain evidence="1">FP105234-sp</strain>
    </source>
</reference>
<keyword evidence="2" id="KW-1185">Reference proteome</keyword>
<proteinExistence type="predicted"/>
<evidence type="ECO:0000313" key="2">
    <source>
        <dbReference type="Proteomes" id="UP000814033"/>
    </source>
</evidence>